<keyword evidence="2" id="KW-1185">Reference proteome</keyword>
<accession>A0A3G8JNI4</accession>
<name>A0A3G8JNI4_9ACTN</name>
<dbReference type="EMBL" id="CP033972">
    <property type="protein sequence ID" value="AZG46654.1"/>
    <property type="molecule type" value="Genomic_DNA"/>
</dbReference>
<dbReference type="AlphaFoldDB" id="A0A3G8JNI4"/>
<sequence length="113" mass="13409">MSREKSTNMAIKPRPVTHHRMFLTCYEDTFNYGWHHVDLFVHDELGREVNWVHWTVEADGPEAADESVRSEEPWLQRTSPWEHRVSAVGMNYWTADASWDDDESDRDRPGYED</sequence>
<dbReference type="Proteomes" id="UP000271469">
    <property type="component" value="Chromosome"/>
</dbReference>
<evidence type="ECO:0000313" key="1">
    <source>
        <dbReference type="EMBL" id="AZG46654.1"/>
    </source>
</evidence>
<evidence type="ECO:0000313" key="2">
    <source>
        <dbReference type="Proteomes" id="UP000271469"/>
    </source>
</evidence>
<proteinExistence type="predicted"/>
<protein>
    <submittedName>
        <fullName evidence="1">Uncharacterized protein</fullName>
    </submittedName>
</protein>
<reference evidence="1 2" key="1">
    <citation type="submission" date="2018-11" db="EMBL/GenBank/DDBJ databases">
        <title>Gordonia insulae sp. nov., isolated from an island soil.</title>
        <authorList>
            <person name="Kim Y.S."/>
            <person name="Kim S.B."/>
        </authorList>
    </citation>
    <scope>NUCLEOTIDE SEQUENCE [LARGE SCALE GENOMIC DNA]</scope>
    <source>
        <strain evidence="1 2">MMS17-SY073</strain>
    </source>
</reference>
<organism evidence="1 2">
    <name type="scientific">Gordonia insulae</name>
    <dbReference type="NCBI Taxonomy" id="2420509"/>
    <lineage>
        <taxon>Bacteria</taxon>
        <taxon>Bacillati</taxon>
        <taxon>Actinomycetota</taxon>
        <taxon>Actinomycetes</taxon>
        <taxon>Mycobacteriales</taxon>
        <taxon>Gordoniaceae</taxon>
        <taxon>Gordonia</taxon>
    </lineage>
</organism>
<dbReference type="KEGG" id="gom:D7316_03255"/>
<gene>
    <name evidence="1" type="ORF">D7316_03255</name>
</gene>